<dbReference type="InterPro" id="IPR036236">
    <property type="entry name" value="Znf_C2H2_sf"/>
</dbReference>
<name>A0A979FWU9_HYAAZ</name>
<comment type="subcellular location">
    <subcellularLocation>
        <location evidence="1">Nucleus</location>
    </subcellularLocation>
</comment>
<accession>A0A979FWU9</accession>
<evidence type="ECO:0000256" key="2">
    <source>
        <dbReference type="ARBA" id="ARBA00006991"/>
    </source>
</evidence>
<dbReference type="Proteomes" id="UP000694843">
    <property type="component" value="Unplaced"/>
</dbReference>
<evidence type="ECO:0000256" key="9">
    <source>
        <dbReference type="ARBA" id="ARBA00023163"/>
    </source>
</evidence>
<keyword evidence="3" id="KW-0479">Metal-binding</keyword>
<evidence type="ECO:0000256" key="4">
    <source>
        <dbReference type="ARBA" id="ARBA00022737"/>
    </source>
</evidence>
<proteinExistence type="inferred from homology"/>
<dbReference type="KEGG" id="hazt:125179608"/>
<feature type="domain" description="C2H2-type" evidence="13">
    <location>
        <begin position="189"/>
        <end position="217"/>
    </location>
</feature>
<dbReference type="FunFam" id="3.30.160.60:FF:000145">
    <property type="entry name" value="Zinc finger protein 574"/>
    <property type="match status" value="1"/>
</dbReference>
<feature type="domain" description="C2H2-type" evidence="13">
    <location>
        <begin position="161"/>
        <end position="188"/>
    </location>
</feature>
<dbReference type="SUPFAM" id="SSF57667">
    <property type="entry name" value="beta-beta-alpha zinc fingers"/>
    <property type="match status" value="5"/>
</dbReference>
<keyword evidence="10" id="KW-0539">Nucleus</keyword>
<dbReference type="Pfam" id="PF00096">
    <property type="entry name" value="zf-C2H2"/>
    <property type="match status" value="1"/>
</dbReference>
<dbReference type="GeneID" id="125179608"/>
<dbReference type="FunFam" id="3.30.160.60:FF:000761">
    <property type="entry name" value="Zinc finger protein 449"/>
    <property type="match status" value="1"/>
</dbReference>
<evidence type="ECO:0000313" key="14">
    <source>
        <dbReference type="Proteomes" id="UP000694843"/>
    </source>
</evidence>
<organism evidence="14 15">
    <name type="scientific">Hyalella azteca</name>
    <name type="common">Amphipod</name>
    <dbReference type="NCBI Taxonomy" id="294128"/>
    <lineage>
        <taxon>Eukaryota</taxon>
        <taxon>Metazoa</taxon>
        <taxon>Ecdysozoa</taxon>
        <taxon>Arthropoda</taxon>
        <taxon>Crustacea</taxon>
        <taxon>Multicrustacea</taxon>
        <taxon>Malacostraca</taxon>
        <taxon>Eumalacostraca</taxon>
        <taxon>Peracarida</taxon>
        <taxon>Amphipoda</taxon>
        <taxon>Senticaudata</taxon>
        <taxon>Talitrida</taxon>
        <taxon>Talitroidea</taxon>
        <taxon>Hyalellidae</taxon>
        <taxon>Hyalella</taxon>
    </lineage>
</organism>
<evidence type="ECO:0000259" key="13">
    <source>
        <dbReference type="PROSITE" id="PS50157"/>
    </source>
</evidence>
<dbReference type="InterPro" id="IPR050826">
    <property type="entry name" value="Krueppel_C2H2_ZnFinger"/>
</dbReference>
<evidence type="ECO:0000256" key="7">
    <source>
        <dbReference type="ARBA" id="ARBA00023015"/>
    </source>
</evidence>
<feature type="region of interest" description="Disordered" evidence="12">
    <location>
        <begin position="217"/>
        <end position="242"/>
    </location>
</feature>
<keyword evidence="6" id="KW-0862">Zinc</keyword>
<dbReference type="Gene3D" id="3.30.160.60">
    <property type="entry name" value="Classic Zinc Finger"/>
    <property type="match status" value="8"/>
</dbReference>
<evidence type="ECO:0000256" key="12">
    <source>
        <dbReference type="SAM" id="MobiDB-lite"/>
    </source>
</evidence>
<evidence type="ECO:0000256" key="11">
    <source>
        <dbReference type="PROSITE-ProRule" id="PRU00042"/>
    </source>
</evidence>
<comment type="similarity">
    <text evidence="2">Belongs to the krueppel C2H2-type zinc-finger protein family.</text>
</comment>
<keyword evidence="8" id="KW-0238">DNA-binding</keyword>
<dbReference type="FunFam" id="3.30.160.60:FF:000075">
    <property type="entry name" value="Putative zinc finger protein 536"/>
    <property type="match status" value="1"/>
</dbReference>
<evidence type="ECO:0000256" key="10">
    <source>
        <dbReference type="ARBA" id="ARBA00023242"/>
    </source>
</evidence>
<feature type="domain" description="C2H2-type" evidence="13">
    <location>
        <begin position="559"/>
        <end position="586"/>
    </location>
</feature>
<keyword evidence="5 11" id="KW-0863">Zinc-finger</keyword>
<feature type="domain" description="C2H2-type" evidence="13">
    <location>
        <begin position="465"/>
        <end position="492"/>
    </location>
</feature>
<keyword evidence="7" id="KW-0805">Transcription regulation</keyword>
<evidence type="ECO:0000313" key="15">
    <source>
        <dbReference type="RefSeq" id="XP_047741751.1"/>
    </source>
</evidence>
<keyword evidence="14" id="KW-1185">Reference proteome</keyword>
<feature type="compositionally biased region" description="Low complexity" evidence="12">
    <location>
        <begin position="217"/>
        <end position="228"/>
    </location>
</feature>
<evidence type="ECO:0000256" key="8">
    <source>
        <dbReference type="ARBA" id="ARBA00023125"/>
    </source>
</evidence>
<dbReference type="GO" id="GO:0005634">
    <property type="term" value="C:nucleus"/>
    <property type="evidence" value="ECO:0007669"/>
    <property type="project" value="UniProtKB-SubCell"/>
</dbReference>
<dbReference type="GO" id="GO:0003677">
    <property type="term" value="F:DNA binding"/>
    <property type="evidence" value="ECO:0007669"/>
    <property type="project" value="UniProtKB-KW"/>
</dbReference>
<gene>
    <name evidence="15" type="primary">LOC125179608</name>
</gene>
<dbReference type="AlphaFoldDB" id="A0A979FWU9"/>
<dbReference type="PROSITE" id="PS00028">
    <property type="entry name" value="ZINC_FINGER_C2H2_1"/>
    <property type="match status" value="5"/>
</dbReference>
<evidence type="ECO:0000256" key="6">
    <source>
        <dbReference type="ARBA" id="ARBA00022833"/>
    </source>
</evidence>
<dbReference type="FunFam" id="3.30.160.60:FF:000446">
    <property type="entry name" value="Zinc finger protein"/>
    <property type="match status" value="1"/>
</dbReference>
<dbReference type="InterPro" id="IPR013087">
    <property type="entry name" value="Znf_C2H2_type"/>
</dbReference>
<evidence type="ECO:0000256" key="1">
    <source>
        <dbReference type="ARBA" id="ARBA00004123"/>
    </source>
</evidence>
<evidence type="ECO:0000256" key="3">
    <source>
        <dbReference type="ARBA" id="ARBA00022723"/>
    </source>
</evidence>
<feature type="region of interest" description="Disordered" evidence="12">
    <location>
        <begin position="518"/>
        <end position="554"/>
    </location>
</feature>
<dbReference type="FunFam" id="3.30.160.60:FF:000965">
    <property type="entry name" value="Neurotrophin receptor-interacting factor homolog"/>
    <property type="match status" value="1"/>
</dbReference>
<sequence length="615" mass="67385">MALPSIPVSFLPEARRPSDGLTKFAKKSFTLICNVCGKLFKQKIDLERHARRHTGEKPFPCPPSGTVLSTSTRKLLLPGDDHQLPSSNKAKQLASETSVPLDLASLCSAASSSSSAPASYAVYPFVKQTVRSEVDDAYASMISSMIPQLPVSGVPLPGRDHRCSVCEKAFSRVKDLNRHMRTHTGERPFSCTECNYKASQKGTLLRHLNKVHNMSASITSPSSAAPSPQTLSMGQASDFSDGNGRNTSNFNRVWLGQDSAGSSVADAATNRRSMRGAGNCDVCGRFFLRSADLKRHLIVHTSDRPFPCRYCDYRMSWSRHGASHLDSRFCSNILDNKTSGDRLGVTGKESSSHSRRAGNSVYNFGRNLANERYSISQREPSTEFETGSGTKRVMQSLACSLAGNIMSPRLESTRRYLTSGRPWSVVAGSYAGLGSSSSSSFSTNLTTLPTSLVGCDPKYPNRSGNSCDVCGKWFLLPKDLRRHVRVHTGERPYSCPICPYRAAVKGNLKQHVVNTHNMSSEGCSSEDLPESESNSRHPGTVFSSKTSLSHARAPDGRGHNCLFCGKWFLRSSDVRRHFLVHTGEKPYACPQCSFRASLKSNLKQHVTAVHKIPFK</sequence>
<reference evidence="15" key="1">
    <citation type="submission" date="2025-08" db="UniProtKB">
        <authorList>
            <consortium name="RefSeq"/>
        </authorList>
    </citation>
    <scope>IDENTIFICATION</scope>
    <source>
        <tissue evidence="15">Whole organism</tissue>
    </source>
</reference>
<dbReference type="FunFam" id="3.30.160.60:FF:000604">
    <property type="entry name" value="Histone H4 transcription factor-like Protein"/>
    <property type="match status" value="1"/>
</dbReference>
<dbReference type="PANTHER" id="PTHR24377">
    <property type="entry name" value="IP01015P-RELATED"/>
    <property type="match status" value="1"/>
</dbReference>
<feature type="compositionally biased region" description="Polar residues" evidence="12">
    <location>
        <begin position="229"/>
        <end position="242"/>
    </location>
</feature>
<keyword evidence="4" id="KW-0677">Repeat</keyword>
<protein>
    <submittedName>
        <fullName evidence="15">Zinc finger protein 665-like</fullName>
    </submittedName>
</protein>
<keyword evidence="9" id="KW-0804">Transcription</keyword>
<dbReference type="PROSITE" id="PS50157">
    <property type="entry name" value="ZINC_FINGER_C2H2_2"/>
    <property type="match status" value="6"/>
</dbReference>
<dbReference type="RefSeq" id="XP_047741751.1">
    <property type="nucleotide sequence ID" value="XM_047885795.1"/>
</dbReference>
<evidence type="ECO:0000256" key="5">
    <source>
        <dbReference type="ARBA" id="ARBA00022771"/>
    </source>
</evidence>
<feature type="domain" description="C2H2-type" evidence="13">
    <location>
        <begin position="31"/>
        <end position="58"/>
    </location>
</feature>
<dbReference type="Pfam" id="PF13912">
    <property type="entry name" value="zf-C2H2_6"/>
    <property type="match status" value="1"/>
</dbReference>
<dbReference type="GO" id="GO:0008270">
    <property type="term" value="F:zinc ion binding"/>
    <property type="evidence" value="ECO:0007669"/>
    <property type="project" value="UniProtKB-KW"/>
</dbReference>
<dbReference type="OrthoDB" id="6366971at2759"/>
<feature type="domain" description="C2H2-type" evidence="13">
    <location>
        <begin position="278"/>
        <end position="305"/>
    </location>
</feature>
<dbReference type="SMART" id="SM00355">
    <property type="entry name" value="ZnF_C2H2"/>
    <property type="match status" value="8"/>
</dbReference>